<accession>A0AAW2A3Q5</accession>
<dbReference type="EMBL" id="JAWDJR010000010">
    <property type="protein sequence ID" value="KAK9967713.1"/>
    <property type="molecule type" value="Genomic_DNA"/>
</dbReference>
<protein>
    <submittedName>
        <fullName evidence="1">Uncharacterized protein</fullName>
    </submittedName>
</protein>
<reference evidence="1 2" key="1">
    <citation type="submission" date="2024-05" db="EMBL/GenBank/DDBJ databases">
        <title>A high-quality chromosomal-level genome assembly of Topmouth culter (Culter alburnus).</title>
        <authorList>
            <person name="Zhao H."/>
        </authorList>
    </citation>
    <scope>NUCLEOTIDE SEQUENCE [LARGE SCALE GENOMIC DNA]</scope>
    <source>
        <strain evidence="1">CATC2023</strain>
        <tissue evidence="1">Muscle</tissue>
    </source>
</reference>
<sequence length="55" mass="6295">MFSQAQITPEDPRKFLFTCLSDIKQKHVPHSDIQQKSLTECGRFNGAALELMMVQ</sequence>
<dbReference type="Proteomes" id="UP001479290">
    <property type="component" value="Unassembled WGS sequence"/>
</dbReference>
<evidence type="ECO:0000313" key="2">
    <source>
        <dbReference type="Proteomes" id="UP001479290"/>
    </source>
</evidence>
<dbReference type="AlphaFoldDB" id="A0AAW2A3Q5"/>
<gene>
    <name evidence="1" type="ORF">ABG768_002090</name>
</gene>
<keyword evidence="2" id="KW-1185">Reference proteome</keyword>
<organism evidence="1 2">
    <name type="scientific">Culter alburnus</name>
    <name type="common">Topmouth culter</name>
    <dbReference type="NCBI Taxonomy" id="194366"/>
    <lineage>
        <taxon>Eukaryota</taxon>
        <taxon>Metazoa</taxon>
        <taxon>Chordata</taxon>
        <taxon>Craniata</taxon>
        <taxon>Vertebrata</taxon>
        <taxon>Euteleostomi</taxon>
        <taxon>Actinopterygii</taxon>
        <taxon>Neopterygii</taxon>
        <taxon>Teleostei</taxon>
        <taxon>Ostariophysi</taxon>
        <taxon>Cypriniformes</taxon>
        <taxon>Xenocyprididae</taxon>
        <taxon>Xenocypridinae</taxon>
        <taxon>Culter</taxon>
    </lineage>
</organism>
<proteinExistence type="predicted"/>
<name>A0AAW2A3Q5_CULAL</name>
<comment type="caution">
    <text evidence="1">The sequence shown here is derived from an EMBL/GenBank/DDBJ whole genome shotgun (WGS) entry which is preliminary data.</text>
</comment>
<feature type="non-terminal residue" evidence="1">
    <location>
        <position position="55"/>
    </location>
</feature>
<evidence type="ECO:0000313" key="1">
    <source>
        <dbReference type="EMBL" id="KAK9967713.1"/>
    </source>
</evidence>